<dbReference type="Proteomes" id="UP000198508">
    <property type="component" value="Unassembled WGS sequence"/>
</dbReference>
<dbReference type="AlphaFoldDB" id="A0A1I0D8Z2"/>
<organism evidence="1 2">
    <name type="scientific">Enterocloster lavalensis</name>
    <dbReference type="NCBI Taxonomy" id="460384"/>
    <lineage>
        <taxon>Bacteria</taxon>
        <taxon>Bacillati</taxon>
        <taxon>Bacillota</taxon>
        <taxon>Clostridia</taxon>
        <taxon>Lachnospirales</taxon>
        <taxon>Lachnospiraceae</taxon>
        <taxon>Enterocloster</taxon>
    </lineage>
</organism>
<dbReference type="Pfam" id="PF14196">
    <property type="entry name" value="ATC_hydrolase"/>
    <property type="match status" value="1"/>
</dbReference>
<dbReference type="GO" id="GO:0016787">
    <property type="term" value="F:hydrolase activity"/>
    <property type="evidence" value="ECO:0007669"/>
    <property type="project" value="UniProtKB-KW"/>
</dbReference>
<keyword evidence="2" id="KW-1185">Reference proteome</keyword>
<dbReference type="EMBL" id="FOIM01000004">
    <property type="protein sequence ID" value="SET28679.1"/>
    <property type="molecule type" value="Genomic_DNA"/>
</dbReference>
<evidence type="ECO:0000313" key="1">
    <source>
        <dbReference type="EMBL" id="SET28679.1"/>
    </source>
</evidence>
<protein>
    <submittedName>
        <fullName evidence="1">L-2-amino-thiazoline-4-carboxylic acid hydrolase</fullName>
    </submittedName>
</protein>
<proteinExistence type="predicted"/>
<sequence length="167" mass="19751">MEKEYQQTELELEETNMYILFARMFACIAREVGEKFGDEGIRAVREGVRQFGEARGRNIAERARAMGHEADLFHYLSCYDMGRSGYFNSADRVTETEIEQDFDRCVFAETWMNDHTEEYGIHYCELIDPSIARGYNKQMECCHDEHFFDKGRCHFIFRMKDGEQETD</sequence>
<accession>A0A1I0D8Z2</accession>
<dbReference type="RefSeq" id="WP_092361255.1">
    <property type="nucleotide sequence ID" value="NZ_CATZMQ010000011.1"/>
</dbReference>
<gene>
    <name evidence="1" type="ORF">SAMN05216313_10459</name>
</gene>
<dbReference type="GeneID" id="93276333"/>
<dbReference type="STRING" id="460384.SAMN05216313_10459"/>
<dbReference type="InterPro" id="IPR026002">
    <property type="entry name" value="ATC_hydrolase-like"/>
</dbReference>
<name>A0A1I0D8Z2_9FIRM</name>
<keyword evidence="1" id="KW-0378">Hydrolase</keyword>
<evidence type="ECO:0000313" key="2">
    <source>
        <dbReference type="Proteomes" id="UP000198508"/>
    </source>
</evidence>
<reference evidence="2" key="1">
    <citation type="submission" date="2016-10" db="EMBL/GenBank/DDBJ databases">
        <authorList>
            <person name="Varghese N."/>
            <person name="Submissions S."/>
        </authorList>
    </citation>
    <scope>NUCLEOTIDE SEQUENCE [LARGE SCALE GENOMIC DNA]</scope>
    <source>
        <strain evidence="2">NLAE-zl-G277</strain>
    </source>
</reference>